<feature type="compositionally biased region" description="Low complexity" evidence="1">
    <location>
        <begin position="120"/>
        <end position="139"/>
    </location>
</feature>
<feature type="compositionally biased region" description="Basic and acidic residues" evidence="1">
    <location>
        <begin position="33"/>
        <end position="51"/>
    </location>
</feature>
<reference evidence="2" key="1">
    <citation type="journal article" date="2023" name="G3 (Bethesda)">
        <title>Whole genome assembly and annotation of the endangered Caribbean coral Acropora cervicornis.</title>
        <authorList>
            <person name="Selwyn J.D."/>
            <person name="Vollmer S.V."/>
        </authorList>
    </citation>
    <scope>NUCLEOTIDE SEQUENCE</scope>
    <source>
        <strain evidence="2">K2</strain>
    </source>
</reference>
<evidence type="ECO:0000313" key="2">
    <source>
        <dbReference type="EMBL" id="KAK2558917.1"/>
    </source>
</evidence>
<comment type="caution">
    <text evidence="2">The sequence shown here is derived from an EMBL/GenBank/DDBJ whole genome shotgun (WGS) entry which is preliminary data.</text>
</comment>
<name>A0AAD9V2P2_ACRCE</name>
<accession>A0AAD9V2P2</accession>
<dbReference type="Proteomes" id="UP001249851">
    <property type="component" value="Unassembled WGS sequence"/>
</dbReference>
<keyword evidence="3" id="KW-1185">Reference proteome</keyword>
<evidence type="ECO:0008006" key="4">
    <source>
        <dbReference type="Google" id="ProtNLM"/>
    </source>
</evidence>
<organism evidence="2 3">
    <name type="scientific">Acropora cervicornis</name>
    <name type="common">Staghorn coral</name>
    <dbReference type="NCBI Taxonomy" id="6130"/>
    <lineage>
        <taxon>Eukaryota</taxon>
        <taxon>Metazoa</taxon>
        <taxon>Cnidaria</taxon>
        <taxon>Anthozoa</taxon>
        <taxon>Hexacorallia</taxon>
        <taxon>Scleractinia</taxon>
        <taxon>Astrocoeniina</taxon>
        <taxon>Acroporidae</taxon>
        <taxon>Acropora</taxon>
    </lineage>
</organism>
<sequence>MTCLQWTRYLAFMSSAGRKDVKTKYLFASRSNDVKRRLQEHRSQKQQDIGKRVPGKLKKLKETDLRVKYVFEQRQKSKEGEYMQCLTSKIGYRPKLNKRERDGCVSCAAGQKKSRDKSCAKQSSSRSSPRSPARPKMASPGRQVTKRKKRDK</sequence>
<gene>
    <name evidence="2" type="ORF">P5673_018534</name>
</gene>
<reference evidence="2" key="2">
    <citation type="journal article" date="2023" name="Science">
        <title>Genomic signatures of disease resistance in endangered staghorn corals.</title>
        <authorList>
            <person name="Vollmer S.V."/>
            <person name="Selwyn J.D."/>
            <person name="Despard B.A."/>
            <person name="Roesel C.L."/>
        </authorList>
    </citation>
    <scope>NUCLEOTIDE SEQUENCE</scope>
    <source>
        <strain evidence="2">K2</strain>
    </source>
</reference>
<feature type="region of interest" description="Disordered" evidence="1">
    <location>
        <begin position="100"/>
        <end position="152"/>
    </location>
</feature>
<dbReference type="AlphaFoldDB" id="A0AAD9V2P2"/>
<evidence type="ECO:0000256" key="1">
    <source>
        <dbReference type="SAM" id="MobiDB-lite"/>
    </source>
</evidence>
<feature type="region of interest" description="Disordered" evidence="1">
    <location>
        <begin position="33"/>
        <end position="57"/>
    </location>
</feature>
<dbReference type="EMBL" id="JARQWQ010000042">
    <property type="protein sequence ID" value="KAK2558917.1"/>
    <property type="molecule type" value="Genomic_DNA"/>
</dbReference>
<proteinExistence type="predicted"/>
<evidence type="ECO:0000313" key="3">
    <source>
        <dbReference type="Proteomes" id="UP001249851"/>
    </source>
</evidence>
<protein>
    <recommendedName>
        <fullName evidence="4">GIY-YIG domain-containing protein</fullName>
    </recommendedName>
</protein>